<dbReference type="InParanoid" id="A0A1J7J862"/>
<dbReference type="AlphaFoldDB" id="A0A1J7J862"/>
<feature type="compositionally biased region" description="Basic and acidic residues" evidence="1">
    <location>
        <begin position="87"/>
        <end position="114"/>
    </location>
</feature>
<proteinExistence type="predicted"/>
<feature type="region of interest" description="Disordered" evidence="1">
    <location>
        <begin position="1"/>
        <end position="114"/>
    </location>
</feature>
<dbReference type="EMBL" id="KV875101">
    <property type="protein sequence ID" value="OIW25976.1"/>
    <property type="molecule type" value="Genomic_DNA"/>
</dbReference>
<feature type="compositionally biased region" description="Polar residues" evidence="1">
    <location>
        <begin position="60"/>
        <end position="71"/>
    </location>
</feature>
<evidence type="ECO:0000256" key="1">
    <source>
        <dbReference type="SAM" id="MobiDB-lite"/>
    </source>
</evidence>
<gene>
    <name evidence="2" type="ORF">CONLIGDRAFT_684517</name>
</gene>
<evidence type="ECO:0000313" key="3">
    <source>
        <dbReference type="Proteomes" id="UP000182658"/>
    </source>
</evidence>
<evidence type="ECO:0000313" key="2">
    <source>
        <dbReference type="EMBL" id="OIW25976.1"/>
    </source>
</evidence>
<dbReference type="Proteomes" id="UP000182658">
    <property type="component" value="Unassembled WGS sequence"/>
</dbReference>
<organism evidence="2 3">
    <name type="scientific">Coniochaeta ligniaria NRRL 30616</name>
    <dbReference type="NCBI Taxonomy" id="1408157"/>
    <lineage>
        <taxon>Eukaryota</taxon>
        <taxon>Fungi</taxon>
        <taxon>Dikarya</taxon>
        <taxon>Ascomycota</taxon>
        <taxon>Pezizomycotina</taxon>
        <taxon>Sordariomycetes</taxon>
        <taxon>Sordariomycetidae</taxon>
        <taxon>Coniochaetales</taxon>
        <taxon>Coniochaetaceae</taxon>
        <taxon>Coniochaeta</taxon>
    </lineage>
</organism>
<name>A0A1J7J862_9PEZI</name>
<protein>
    <submittedName>
        <fullName evidence="2">Uncharacterized protein</fullName>
    </submittedName>
</protein>
<accession>A0A1J7J862</accession>
<sequence>MSHGSKYGSSVVIVQERQYRPSSTYTAGSSASRSSGTSSGYYSSTMDSSPSSSRSSSASNQAPDRTGTYRNGASDGHLTTAKHNTKGKREVVIVHHNMKHSDPEAPRSSDRYRA</sequence>
<feature type="compositionally biased region" description="Low complexity" evidence="1">
    <location>
        <begin position="22"/>
        <end position="59"/>
    </location>
</feature>
<keyword evidence="3" id="KW-1185">Reference proteome</keyword>
<reference evidence="2 3" key="1">
    <citation type="submission" date="2016-10" db="EMBL/GenBank/DDBJ databases">
        <title>Draft genome sequence of Coniochaeta ligniaria NRRL30616, a lignocellulolytic fungus for bioabatement of inhibitors in plant biomass hydrolysates.</title>
        <authorList>
            <consortium name="DOE Joint Genome Institute"/>
            <person name="Jimenez D.J."/>
            <person name="Hector R.E."/>
            <person name="Riley R."/>
            <person name="Sun H."/>
            <person name="Grigoriev I.V."/>
            <person name="Van Elsas J.D."/>
            <person name="Nichols N.N."/>
        </authorList>
    </citation>
    <scope>NUCLEOTIDE SEQUENCE [LARGE SCALE GENOMIC DNA]</scope>
    <source>
        <strain evidence="2 3">NRRL 30616</strain>
    </source>
</reference>
<dbReference type="OrthoDB" id="5238789at2759"/>